<evidence type="ECO:0000313" key="3">
    <source>
        <dbReference type="Proteomes" id="UP000785679"/>
    </source>
</evidence>
<evidence type="ECO:0000256" key="1">
    <source>
        <dbReference type="SAM" id="MobiDB-lite"/>
    </source>
</evidence>
<gene>
    <name evidence="2" type="ORF">FGO68_gene16650</name>
</gene>
<keyword evidence="3" id="KW-1185">Reference proteome</keyword>
<name>A0A8J8NN97_HALGN</name>
<accession>A0A8J8NN97</accession>
<organism evidence="2 3">
    <name type="scientific">Halteria grandinella</name>
    <dbReference type="NCBI Taxonomy" id="5974"/>
    <lineage>
        <taxon>Eukaryota</taxon>
        <taxon>Sar</taxon>
        <taxon>Alveolata</taxon>
        <taxon>Ciliophora</taxon>
        <taxon>Intramacronucleata</taxon>
        <taxon>Spirotrichea</taxon>
        <taxon>Stichotrichia</taxon>
        <taxon>Sporadotrichida</taxon>
        <taxon>Halteriidae</taxon>
        <taxon>Halteria</taxon>
    </lineage>
</organism>
<dbReference type="Proteomes" id="UP000785679">
    <property type="component" value="Unassembled WGS sequence"/>
</dbReference>
<reference evidence="2" key="1">
    <citation type="submission" date="2019-06" db="EMBL/GenBank/DDBJ databases">
        <authorList>
            <person name="Zheng W."/>
        </authorList>
    </citation>
    <scope>NUCLEOTIDE SEQUENCE</scope>
    <source>
        <strain evidence="2">QDHG01</strain>
    </source>
</reference>
<feature type="compositionally biased region" description="Low complexity" evidence="1">
    <location>
        <begin position="138"/>
        <end position="149"/>
    </location>
</feature>
<sequence length="175" mass="18653">MTQTYSSCLLTASSLLCVYDGLSSSHTSHSTCPSSSRAFHVTFSSHICRLYGCLFQETQISCVPLLSGLWSGFFLVRQSYCYYASCEMLSSLSWPPCAPSSCASSPPSPSPPPPASPVESLSLQPLKPLYQSVHSRQSTSPSCATSPPCRGTLISLRSPSTARGPCSSSSARRPI</sequence>
<feature type="compositionally biased region" description="Polar residues" evidence="1">
    <location>
        <begin position="155"/>
        <end position="175"/>
    </location>
</feature>
<protein>
    <submittedName>
        <fullName evidence="2">Uncharacterized protein</fullName>
    </submittedName>
</protein>
<proteinExistence type="predicted"/>
<dbReference type="AlphaFoldDB" id="A0A8J8NN97"/>
<feature type="region of interest" description="Disordered" evidence="1">
    <location>
        <begin position="98"/>
        <end position="175"/>
    </location>
</feature>
<feature type="compositionally biased region" description="Pro residues" evidence="1">
    <location>
        <begin position="106"/>
        <end position="116"/>
    </location>
</feature>
<comment type="caution">
    <text evidence="2">The sequence shown here is derived from an EMBL/GenBank/DDBJ whole genome shotgun (WGS) entry which is preliminary data.</text>
</comment>
<evidence type="ECO:0000313" key="2">
    <source>
        <dbReference type="EMBL" id="TNV77230.1"/>
    </source>
</evidence>
<dbReference type="EMBL" id="RRYP01012263">
    <property type="protein sequence ID" value="TNV77230.1"/>
    <property type="molecule type" value="Genomic_DNA"/>
</dbReference>